<organism evidence="2 3">
    <name type="scientific">Hypsibius exemplaris</name>
    <name type="common">Freshwater tardigrade</name>
    <dbReference type="NCBI Taxonomy" id="2072580"/>
    <lineage>
        <taxon>Eukaryota</taxon>
        <taxon>Metazoa</taxon>
        <taxon>Ecdysozoa</taxon>
        <taxon>Tardigrada</taxon>
        <taxon>Eutardigrada</taxon>
        <taxon>Parachela</taxon>
        <taxon>Hypsibioidea</taxon>
        <taxon>Hypsibiidae</taxon>
        <taxon>Hypsibius</taxon>
    </lineage>
</organism>
<dbReference type="AlphaFoldDB" id="A0A9X6NCS8"/>
<name>A0A9X6NCS8_HYPEX</name>
<protein>
    <recommendedName>
        <fullName evidence="1">Mos1 transposase HTH domain-containing protein</fullName>
    </recommendedName>
</protein>
<dbReference type="Gene3D" id="1.10.10.1450">
    <property type="match status" value="1"/>
</dbReference>
<evidence type="ECO:0000313" key="2">
    <source>
        <dbReference type="EMBL" id="OWA50833.1"/>
    </source>
</evidence>
<gene>
    <name evidence="2" type="ORF">BV898_15338</name>
</gene>
<proteinExistence type="predicted"/>
<reference evidence="3" key="1">
    <citation type="submission" date="2017-01" db="EMBL/GenBank/DDBJ databases">
        <title>Comparative genomics of anhydrobiosis in the tardigrade Hypsibius dujardini.</title>
        <authorList>
            <person name="Yoshida Y."/>
            <person name="Koutsovoulos G."/>
            <person name="Laetsch D."/>
            <person name="Stevens L."/>
            <person name="Kumar S."/>
            <person name="Horikawa D."/>
            <person name="Ishino K."/>
            <person name="Komine S."/>
            <person name="Tomita M."/>
            <person name="Blaxter M."/>
            <person name="Arakawa K."/>
        </authorList>
    </citation>
    <scope>NUCLEOTIDE SEQUENCE [LARGE SCALE GENOMIC DNA]</scope>
    <source>
        <strain evidence="3">Z151</strain>
    </source>
</reference>
<dbReference type="Proteomes" id="UP000192578">
    <property type="component" value="Unassembled WGS sequence"/>
</dbReference>
<evidence type="ECO:0000259" key="1">
    <source>
        <dbReference type="Pfam" id="PF17906"/>
    </source>
</evidence>
<keyword evidence="3" id="KW-1185">Reference proteome</keyword>
<dbReference type="InterPro" id="IPR041426">
    <property type="entry name" value="Mos1_HTH"/>
</dbReference>
<sequence length="70" mass="8054">MVKCCQALRAAIFHDFKNNLLPQECLARLQETFRGDTVPSKRTIQRWFADLRAGESCWKIVLAVEDASEQ</sequence>
<dbReference type="EMBL" id="MTYJ01000204">
    <property type="protein sequence ID" value="OWA50833.1"/>
    <property type="molecule type" value="Genomic_DNA"/>
</dbReference>
<dbReference type="Pfam" id="PF17906">
    <property type="entry name" value="HTH_48"/>
    <property type="match status" value="1"/>
</dbReference>
<dbReference type="OrthoDB" id="10017160at2759"/>
<evidence type="ECO:0000313" key="3">
    <source>
        <dbReference type="Proteomes" id="UP000192578"/>
    </source>
</evidence>
<feature type="domain" description="Mos1 transposase HTH" evidence="1">
    <location>
        <begin position="6"/>
        <end position="54"/>
    </location>
</feature>
<accession>A0A9X6NCS8</accession>
<comment type="caution">
    <text evidence="2">The sequence shown here is derived from an EMBL/GenBank/DDBJ whole genome shotgun (WGS) entry which is preliminary data.</text>
</comment>